<dbReference type="EMBL" id="JBHUHY010000002">
    <property type="protein sequence ID" value="MFD2185578.1"/>
    <property type="molecule type" value="Genomic_DNA"/>
</dbReference>
<protein>
    <recommendedName>
        <fullName evidence="4">Lipoprotein</fullName>
    </recommendedName>
</protein>
<evidence type="ECO:0000313" key="3">
    <source>
        <dbReference type="Proteomes" id="UP001597344"/>
    </source>
</evidence>
<name>A0ABW5ARJ6_9FLAO</name>
<organism evidence="2 3">
    <name type="scientific">Aquimarina celericrescens</name>
    <dbReference type="NCBI Taxonomy" id="1964542"/>
    <lineage>
        <taxon>Bacteria</taxon>
        <taxon>Pseudomonadati</taxon>
        <taxon>Bacteroidota</taxon>
        <taxon>Flavobacteriia</taxon>
        <taxon>Flavobacteriales</taxon>
        <taxon>Flavobacteriaceae</taxon>
        <taxon>Aquimarina</taxon>
    </lineage>
</organism>
<dbReference type="RefSeq" id="WP_378318553.1">
    <property type="nucleotide sequence ID" value="NZ_JBHUHY010000002.1"/>
</dbReference>
<evidence type="ECO:0000256" key="1">
    <source>
        <dbReference type="SAM" id="MobiDB-lite"/>
    </source>
</evidence>
<comment type="caution">
    <text evidence="2">The sequence shown here is derived from an EMBL/GenBank/DDBJ whole genome shotgun (WGS) entry which is preliminary data.</text>
</comment>
<reference evidence="3" key="1">
    <citation type="journal article" date="2019" name="Int. J. Syst. Evol. Microbiol.">
        <title>The Global Catalogue of Microorganisms (GCM) 10K type strain sequencing project: providing services to taxonomists for standard genome sequencing and annotation.</title>
        <authorList>
            <consortium name="The Broad Institute Genomics Platform"/>
            <consortium name="The Broad Institute Genome Sequencing Center for Infectious Disease"/>
            <person name="Wu L."/>
            <person name="Ma J."/>
        </authorList>
    </citation>
    <scope>NUCLEOTIDE SEQUENCE [LARGE SCALE GENOMIC DNA]</scope>
    <source>
        <strain evidence="3">DT92</strain>
    </source>
</reference>
<proteinExistence type="predicted"/>
<accession>A0ABW5ARJ6</accession>
<evidence type="ECO:0008006" key="4">
    <source>
        <dbReference type="Google" id="ProtNLM"/>
    </source>
</evidence>
<evidence type="ECO:0000313" key="2">
    <source>
        <dbReference type="EMBL" id="MFD2185578.1"/>
    </source>
</evidence>
<dbReference type="Proteomes" id="UP001597344">
    <property type="component" value="Unassembled WGS sequence"/>
</dbReference>
<keyword evidence="3" id="KW-1185">Reference proteome</keyword>
<sequence length="234" mass="25750">MIFTLGCSSDDSDGDRNGGNEDPNLENIVFTNTTTATDSNGNTYEVGFNQVSSINQDPFIRKKNPAGETVWYIEHEKSEVDGRAKMILIDSNNTPWVVFTVVGGSNNLTYITTEAVEDGAFSNVYQRNYGNGGGPKVSIIAKLNPDTGKIQKATYIIAKKNDGKTNGFNIQEIGIKNQNIVIQVESVAWPPGTGTTYQRFPGITDADRIDGVFKMYYEVKTDLTEIVDARILRN</sequence>
<gene>
    <name evidence="2" type="ORF">ACFSJT_02140</name>
</gene>
<feature type="region of interest" description="Disordered" evidence="1">
    <location>
        <begin position="1"/>
        <end position="26"/>
    </location>
</feature>